<sequence length="695" mass="78472">MWVKKLLADQSINIHAKRNQRKPLPLSGGCMLSLDITKAYDKLPRAELFMALTQAQVDPDLISIIMAINAQAKLLIQHGGKSQIAIDPTLVNVSKDNTTYADDFLFAWTLQSAKDLEVAYVGTRHVLQVLYGKGLEINESKTVLVMQIRGTQADKALQRYLVKGLKDKRIRFHVHGRALDIKLVVQHVYLGVVITYGKIEAESLRYRAQLAKGAFKRSEAILTCRSIPIRFRWHLWKACVLPCLLHGLDCTGLNPTVAQKLRVLVMGQARRIARSWSMFTNEANDDFMDRHRLQDPVERLQQVHLNRLQKTAPEYDMLEVSEEVRQWRHLLSTQFAEACAGVRLGALDVRVGPVPRTDATPDKKAKLVPVDLVVEQLLCDQCGFAFASQVALRSHQFKMHFEDTEKTQRQTEIKLQQRKDVYEHAKDGMLTCIHCSHQFENWPAFTYHVNCSSCPEISKFYGDPELRSAIADMSHALALMADLKEATQELDLIVALQPQLATSSQVSHNAAAAARKPDGDNPAKPRLFMLFVRTDMTPNLASSMYQMGQTGKRMKQDQPDKLKHPVRVILFQHMIGTVAARLEALSSQPENMIKAHEMGWMTSNLDSLTAVKWDPEAKKHVLDPNLPEVPLAQAKEMLVQITKPCVTPLVINRFHATRPLAETCANPTLAMMLDIGLRTEEANMVWRNLNILSQC</sequence>
<dbReference type="Proteomes" id="UP000649617">
    <property type="component" value="Unassembled WGS sequence"/>
</dbReference>
<protein>
    <recommendedName>
        <fullName evidence="2">C2H2-type domain-containing protein</fullName>
    </recommendedName>
</protein>
<comment type="caution">
    <text evidence="3">The sequence shown here is derived from an EMBL/GenBank/DDBJ whole genome shotgun (WGS) entry which is preliminary data.</text>
</comment>
<evidence type="ECO:0000313" key="4">
    <source>
        <dbReference type="Proteomes" id="UP000649617"/>
    </source>
</evidence>
<reference evidence="3" key="1">
    <citation type="submission" date="2021-02" db="EMBL/GenBank/DDBJ databases">
        <authorList>
            <person name="Dougan E. K."/>
            <person name="Rhodes N."/>
            <person name="Thang M."/>
            <person name="Chan C."/>
        </authorList>
    </citation>
    <scope>NUCLEOTIDE SEQUENCE</scope>
</reference>
<dbReference type="SMART" id="SM00355">
    <property type="entry name" value="ZnF_C2H2"/>
    <property type="match status" value="2"/>
</dbReference>
<evidence type="ECO:0000259" key="2">
    <source>
        <dbReference type="PROSITE" id="PS50157"/>
    </source>
</evidence>
<dbReference type="OrthoDB" id="433179at2759"/>
<dbReference type="PROSITE" id="PS00028">
    <property type="entry name" value="ZINC_FINGER_C2H2_1"/>
    <property type="match status" value="1"/>
</dbReference>
<proteinExistence type="predicted"/>
<keyword evidence="4" id="KW-1185">Reference proteome</keyword>
<evidence type="ECO:0000313" key="3">
    <source>
        <dbReference type="EMBL" id="CAE7547882.1"/>
    </source>
</evidence>
<dbReference type="PROSITE" id="PS50157">
    <property type="entry name" value="ZINC_FINGER_C2H2_2"/>
    <property type="match status" value="1"/>
</dbReference>
<gene>
    <name evidence="3" type="ORF">SPIL2461_LOCUS14544</name>
</gene>
<dbReference type="GO" id="GO:0008270">
    <property type="term" value="F:zinc ion binding"/>
    <property type="evidence" value="ECO:0007669"/>
    <property type="project" value="UniProtKB-KW"/>
</dbReference>
<dbReference type="EMBL" id="CAJNIZ010033780">
    <property type="protein sequence ID" value="CAE7547882.1"/>
    <property type="molecule type" value="Genomic_DNA"/>
</dbReference>
<accession>A0A812U166</accession>
<keyword evidence="1" id="KW-0862">Zinc</keyword>
<keyword evidence="1" id="KW-0479">Metal-binding</keyword>
<feature type="domain" description="C2H2-type" evidence="2">
    <location>
        <begin position="377"/>
        <end position="405"/>
    </location>
</feature>
<name>A0A812U166_SYMPI</name>
<keyword evidence="1" id="KW-0863">Zinc-finger</keyword>
<evidence type="ECO:0000256" key="1">
    <source>
        <dbReference type="PROSITE-ProRule" id="PRU00042"/>
    </source>
</evidence>
<organism evidence="3 4">
    <name type="scientific">Symbiodinium pilosum</name>
    <name type="common">Dinoflagellate</name>
    <dbReference type="NCBI Taxonomy" id="2952"/>
    <lineage>
        <taxon>Eukaryota</taxon>
        <taxon>Sar</taxon>
        <taxon>Alveolata</taxon>
        <taxon>Dinophyceae</taxon>
        <taxon>Suessiales</taxon>
        <taxon>Symbiodiniaceae</taxon>
        <taxon>Symbiodinium</taxon>
    </lineage>
</organism>
<dbReference type="AlphaFoldDB" id="A0A812U166"/>
<dbReference type="InterPro" id="IPR013087">
    <property type="entry name" value="Znf_C2H2_type"/>
</dbReference>